<proteinExistence type="predicted"/>
<dbReference type="GeneID" id="4851964"/>
<comment type="caution">
    <text evidence="1">The sequence shown here is derived from an EMBL/GenBank/DDBJ whole genome shotgun (WGS) entry which is preliminary data.</text>
</comment>
<keyword evidence="2" id="KW-1185">Reference proteome</keyword>
<dbReference type="eggNOG" id="ENOG502RQ7Q">
    <property type="taxonomic scope" value="Eukaryota"/>
</dbReference>
<dbReference type="OrthoDB" id="4084909at2759"/>
<dbReference type="RefSeq" id="XP_001386956.2">
    <property type="nucleotide sequence ID" value="XM_001386919.1"/>
</dbReference>
<accession>A3GI65</accession>
<name>A3GI65_PICST</name>
<dbReference type="KEGG" id="pic:PICST_66722"/>
<organism evidence="1 2">
    <name type="scientific">Scheffersomyces stipitis (strain ATCC 58785 / CBS 6054 / NBRC 10063 / NRRL Y-11545)</name>
    <name type="common">Yeast</name>
    <name type="synonym">Pichia stipitis</name>
    <dbReference type="NCBI Taxonomy" id="322104"/>
    <lineage>
        <taxon>Eukaryota</taxon>
        <taxon>Fungi</taxon>
        <taxon>Dikarya</taxon>
        <taxon>Ascomycota</taxon>
        <taxon>Saccharomycotina</taxon>
        <taxon>Pichiomycetes</taxon>
        <taxon>Debaryomycetaceae</taxon>
        <taxon>Scheffersomyces</taxon>
    </lineage>
</organism>
<gene>
    <name evidence="1" type="ORF">PICST_66722</name>
</gene>
<sequence length="204" mass="23688">MNVDTLKALNSRLSTLELALGKGSIESKSVSIEKLVGLQKQVDLIYKTNTEYEVLSQFTKDLNLWRHDSSIKDSEETKESNEIAQDIKEELLLLKYPVIREAYSNLLELSNMDIPKLVNFIGSAQDRTHNYSKDVEKIQAREANLKELTGIFHQLTLKNMIVLERFVDFVIRQNDFWLDCDNSLKYIKRKVNKEVARKEAESKY</sequence>
<dbReference type="HOGENOM" id="CLU_111193_0_0_1"/>
<dbReference type="InParanoid" id="A3GI65"/>
<protein>
    <submittedName>
        <fullName evidence="1">Uncharacterized protein</fullName>
    </submittedName>
</protein>
<dbReference type="EMBL" id="AAVQ01000002">
    <property type="protein sequence ID" value="EAZ62933.2"/>
    <property type="molecule type" value="Genomic_DNA"/>
</dbReference>
<dbReference type="OMA" id="YIQCTIR"/>
<dbReference type="AlphaFoldDB" id="A3GI65"/>
<reference evidence="1 2" key="1">
    <citation type="journal article" date="2007" name="Nat. Biotechnol.">
        <title>Genome sequence of the lignocellulose-bioconverting and xylose-fermenting yeast Pichia stipitis.</title>
        <authorList>
            <person name="Jeffries T.W."/>
            <person name="Grigoriev I.V."/>
            <person name="Grimwood J."/>
            <person name="Laplaza J.M."/>
            <person name="Aerts A."/>
            <person name="Salamov A."/>
            <person name="Schmutz J."/>
            <person name="Lindquist E."/>
            <person name="Dehal P."/>
            <person name="Shapiro H."/>
            <person name="Jin Y.S."/>
            <person name="Passoth V."/>
            <person name="Richardson P.M."/>
        </authorList>
    </citation>
    <scope>NUCLEOTIDE SEQUENCE [LARGE SCALE GENOMIC DNA]</scope>
    <source>
        <strain evidence="2">ATCC 58785 / CBS 6054 / NBRC 10063 / NRRL Y-11545</strain>
    </source>
</reference>
<evidence type="ECO:0000313" key="2">
    <source>
        <dbReference type="Proteomes" id="UP000002258"/>
    </source>
</evidence>
<evidence type="ECO:0000313" key="1">
    <source>
        <dbReference type="EMBL" id="EAZ62933.2"/>
    </source>
</evidence>
<dbReference type="Proteomes" id="UP000002258">
    <property type="component" value="Chromosome 1"/>
</dbReference>